<name>A0A2N0PM96_9GLOM</name>
<feature type="compositionally biased region" description="Low complexity" evidence="1">
    <location>
        <begin position="195"/>
        <end position="214"/>
    </location>
</feature>
<feature type="region of interest" description="Disordered" evidence="1">
    <location>
        <begin position="1"/>
        <end position="151"/>
    </location>
</feature>
<feature type="compositionally biased region" description="Polar residues" evidence="1">
    <location>
        <begin position="120"/>
        <end position="150"/>
    </location>
</feature>
<feature type="non-terminal residue" evidence="2">
    <location>
        <position position="228"/>
    </location>
</feature>
<reference evidence="2 3" key="2">
    <citation type="submission" date="2017-09" db="EMBL/GenBank/DDBJ databases">
        <title>Extensive intraspecific genome diversity in a model arbuscular mycorrhizal fungus.</title>
        <authorList>
            <person name="Chen E.C."/>
            <person name="Morin E."/>
            <person name="Beaudet D."/>
            <person name="Noel J."/>
            <person name="Ndikumana S."/>
            <person name="Charron P."/>
            <person name="St-Onge C."/>
            <person name="Giorgi J."/>
            <person name="Grigoriev I.V."/>
            <person name="Roux C."/>
            <person name="Martin F.M."/>
            <person name="Corradi N."/>
        </authorList>
    </citation>
    <scope>NUCLEOTIDE SEQUENCE [LARGE SCALE GENOMIC DNA]</scope>
    <source>
        <strain evidence="2 3">A5</strain>
    </source>
</reference>
<organism evidence="2 3">
    <name type="scientific">Rhizophagus irregularis</name>
    <dbReference type="NCBI Taxonomy" id="588596"/>
    <lineage>
        <taxon>Eukaryota</taxon>
        <taxon>Fungi</taxon>
        <taxon>Fungi incertae sedis</taxon>
        <taxon>Mucoromycota</taxon>
        <taxon>Glomeromycotina</taxon>
        <taxon>Glomeromycetes</taxon>
        <taxon>Glomerales</taxon>
        <taxon>Glomeraceae</taxon>
        <taxon>Rhizophagus</taxon>
    </lineage>
</organism>
<proteinExistence type="predicted"/>
<gene>
    <name evidence="2" type="ORF">RhiirA5_417545</name>
</gene>
<sequence>MHIPDPPDNFVYQEGIDDSTVPINPTLAQQQVTNNSSIMEDGNDSNESELPPSQFVNNNVANQQQLDINSSSNVQGGNPSQQSPIESPQNNLSQRDNNSQRPEEKQTFRPSNPILDEENLTSPDLSQIMNTNPFGENNSQRSEGQQTFRPSNPILDEVNLASPDLSQIMNTNPFGDNNSQRSERQQTFRPSDPIQNLSQSSDNSQNQQGYQNSSKGVPSEEQSTSFDF</sequence>
<protein>
    <submittedName>
        <fullName evidence="2">Uncharacterized protein</fullName>
    </submittedName>
</protein>
<dbReference type="VEuPathDB" id="FungiDB:RhiirFUN_003107"/>
<feature type="compositionally biased region" description="Polar residues" evidence="1">
    <location>
        <begin position="21"/>
        <end position="38"/>
    </location>
</feature>
<comment type="caution">
    <text evidence="2">The sequence shown here is derived from an EMBL/GenBank/DDBJ whole genome shotgun (WGS) entry which is preliminary data.</text>
</comment>
<dbReference type="EMBL" id="LLXJ01000588">
    <property type="protein sequence ID" value="PKC07957.1"/>
    <property type="molecule type" value="Genomic_DNA"/>
</dbReference>
<feature type="compositionally biased region" description="Polar residues" evidence="1">
    <location>
        <begin position="66"/>
        <end position="100"/>
    </location>
</feature>
<dbReference type="AlphaFoldDB" id="A0A2N0PM96"/>
<dbReference type="VEuPathDB" id="FungiDB:FUN_021272"/>
<reference evidence="2 3" key="1">
    <citation type="submission" date="2016-04" db="EMBL/GenBank/DDBJ databases">
        <title>Genome analyses suggest a sexual origin of heterokaryosis in a supposedly ancient asexual fungus.</title>
        <authorList>
            <person name="Ropars J."/>
            <person name="Sedzielewska K."/>
            <person name="Noel J."/>
            <person name="Charron P."/>
            <person name="Farinelli L."/>
            <person name="Marton T."/>
            <person name="Kruger M."/>
            <person name="Pelin A."/>
            <person name="Brachmann A."/>
            <person name="Corradi N."/>
        </authorList>
    </citation>
    <scope>NUCLEOTIDE SEQUENCE [LARGE SCALE GENOMIC DNA]</scope>
    <source>
        <strain evidence="2 3">A5</strain>
    </source>
</reference>
<dbReference type="VEuPathDB" id="FungiDB:RhiirA1_440067"/>
<evidence type="ECO:0000313" key="2">
    <source>
        <dbReference type="EMBL" id="PKC07957.1"/>
    </source>
</evidence>
<evidence type="ECO:0000313" key="3">
    <source>
        <dbReference type="Proteomes" id="UP000232722"/>
    </source>
</evidence>
<feature type="compositionally biased region" description="Polar residues" evidence="1">
    <location>
        <begin position="166"/>
        <end position="180"/>
    </location>
</feature>
<feature type="compositionally biased region" description="Low complexity" evidence="1">
    <location>
        <begin position="54"/>
        <end position="65"/>
    </location>
</feature>
<feature type="region of interest" description="Disordered" evidence="1">
    <location>
        <begin position="166"/>
        <end position="228"/>
    </location>
</feature>
<accession>A0A2N0PM96</accession>
<evidence type="ECO:0000256" key="1">
    <source>
        <dbReference type="SAM" id="MobiDB-lite"/>
    </source>
</evidence>
<dbReference type="Proteomes" id="UP000232722">
    <property type="component" value="Unassembled WGS sequence"/>
</dbReference>